<evidence type="ECO:0000313" key="8">
    <source>
        <dbReference type="Proteomes" id="UP000242144"/>
    </source>
</evidence>
<reference evidence="7 8" key="1">
    <citation type="journal article" date="2016" name="Front. Microbiol.">
        <title>Comprehensive Phylogenetic Analysis of Bovine Non-aureus Staphylococci Species Based on Whole-Genome Sequencing.</title>
        <authorList>
            <person name="Naushad S."/>
            <person name="Barkema H.W."/>
            <person name="Luby C."/>
            <person name="Condas L.A."/>
            <person name="Nobrega D.B."/>
            <person name="Carson D.A."/>
            <person name="De Buck J."/>
        </authorList>
    </citation>
    <scope>NUCLEOTIDE SEQUENCE [LARGE SCALE GENOMIC DNA]</scope>
    <source>
        <strain evidence="5 8">SNUC 105</strain>
        <strain evidence="6 7">SNUC 1363</strain>
        <strain evidence="4 9">SNUC 505</strain>
    </source>
</reference>
<protein>
    <submittedName>
        <fullName evidence="4">PH domain-containing protein</fullName>
    </submittedName>
</protein>
<evidence type="ECO:0000313" key="5">
    <source>
        <dbReference type="EMBL" id="PTG26889.1"/>
    </source>
</evidence>
<evidence type="ECO:0000256" key="1">
    <source>
        <dbReference type="SAM" id="Phobius"/>
    </source>
</evidence>
<dbReference type="Proteomes" id="UP000242704">
    <property type="component" value="Unassembled WGS sequence"/>
</dbReference>
<dbReference type="EMBL" id="PZAO01000012">
    <property type="protein sequence ID" value="PTG69640.1"/>
    <property type="molecule type" value="Genomic_DNA"/>
</dbReference>
<evidence type="ECO:0000313" key="6">
    <source>
        <dbReference type="EMBL" id="PTG69640.1"/>
    </source>
</evidence>
<dbReference type="EMBL" id="PZCM01000008">
    <property type="protein sequence ID" value="PTG26889.1"/>
    <property type="molecule type" value="Genomic_DNA"/>
</dbReference>
<proteinExistence type="predicted"/>
<dbReference type="Proteomes" id="UP000242008">
    <property type="component" value="Unassembled WGS sequence"/>
</dbReference>
<dbReference type="Proteomes" id="UP001240157">
    <property type="component" value="Unassembled WGS sequence"/>
</dbReference>
<evidence type="ECO:0000313" key="3">
    <source>
        <dbReference type="EMBL" id="MDQ7175918.1"/>
    </source>
</evidence>
<dbReference type="PANTHER" id="PTHR34473:SF2">
    <property type="entry name" value="UPF0699 TRANSMEMBRANE PROTEIN YDBT"/>
    <property type="match status" value="1"/>
</dbReference>
<keyword evidence="7" id="KW-1185">Reference proteome</keyword>
<sequence length="157" mass="18701">MLNRMEKGPKQYKTYLIQNQIIQLCIDGCFIGLVLYGMHFFDVAKGWRFALYGLLVIDIILRLIRPYLIYSFYAYQIVNDTIVIQRGIWFRKYEAVKIERIQFLESHFNPLSRYHHLSQIKVVTAGHEIVLPYLNHQQSEKIERYCLARLERGEADV</sequence>
<dbReference type="RefSeq" id="WP_051605022.1">
    <property type="nucleotide sequence ID" value="NZ_BMDK01000004.1"/>
</dbReference>
<dbReference type="InterPro" id="IPR005182">
    <property type="entry name" value="YdbS-like_PH"/>
</dbReference>
<dbReference type="AlphaFoldDB" id="A0AAE5SZT2"/>
<evidence type="ECO:0000313" key="7">
    <source>
        <dbReference type="Proteomes" id="UP000242008"/>
    </source>
</evidence>
<comment type="caution">
    <text evidence="4">The sequence shown here is derived from an EMBL/GenBank/DDBJ whole genome shotgun (WGS) entry which is preliminary data.</text>
</comment>
<accession>A0AAE5SZT2</accession>
<dbReference type="EMBL" id="PZBZ01000036">
    <property type="protein sequence ID" value="PTG13476.1"/>
    <property type="molecule type" value="Genomic_DNA"/>
</dbReference>
<dbReference type="EMBL" id="JAVGJF010000049">
    <property type="protein sequence ID" value="MDQ7175918.1"/>
    <property type="molecule type" value="Genomic_DNA"/>
</dbReference>
<feature type="transmembrane region" description="Helical" evidence="1">
    <location>
        <begin position="47"/>
        <end position="64"/>
    </location>
</feature>
<feature type="domain" description="YdbS-like PH" evidence="2">
    <location>
        <begin position="70"/>
        <end position="146"/>
    </location>
</feature>
<organism evidence="4 9">
    <name type="scientific">Staphylococcus chromogenes</name>
    <name type="common">Staphylococcus hyicus subsp. chromogenes</name>
    <dbReference type="NCBI Taxonomy" id="46126"/>
    <lineage>
        <taxon>Bacteria</taxon>
        <taxon>Bacillati</taxon>
        <taxon>Bacillota</taxon>
        <taxon>Bacilli</taxon>
        <taxon>Bacillales</taxon>
        <taxon>Staphylococcaceae</taxon>
        <taxon>Staphylococcus</taxon>
    </lineage>
</organism>
<dbReference type="Proteomes" id="UP000242144">
    <property type="component" value="Unassembled WGS sequence"/>
</dbReference>
<keyword evidence="1" id="KW-1133">Transmembrane helix</keyword>
<keyword evidence="1" id="KW-0472">Membrane</keyword>
<gene>
    <name evidence="5" type="ORF">BU638_07485</name>
    <name evidence="4" type="ORF">BU653_07495</name>
    <name evidence="6" type="ORF">BU676_06305</name>
    <name evidence="3" type="ORF">RCF65_07960</name>
</gene>
<keyword evidence="1" id="KW-0812">Transmembrane</keyword>
<evidence type="ECO:0000313" key="4">
    <source>
        <dbReference type="EMBL" id="PTG13476.1"/>
    </source>
</evidence>
<dbReference type="Pfam" id="PF03703">
    <property type="entry name" value="bPH_2"/>
    <property type="match status" value="1"/>
</dbReference>
<reference evidence="4" key="2">
    <citation type="submission" date="2018-03" db="EMBL/GenBank/DDBJ databases">
        <authorList>
            <person name="Naushad S."/>
        </authorList>
    </citation>
    <scope>NUCLEOTIDE SEQUENCE</scope>
    <source>
        <strain evidence="5">SNUC 105</strain>
        <strain evidence="6">SNUC 1363</strain>
        <strain evidence="4">SNUC 505</strain>
    </source>
</reference>
<evidence type="ECO:0000259" key="2">
    <source>
        <dbReference type="Pfam" id="PF03703"/>
    </source>
</evidence>
<dbReference type="PANTHER" id="PTHR34473">
    <property type="entry name" value="UPF0699 TRANSMEMBRANE PROTEIN YDBS"/>
    <property type="match status" value="1"/>
</dbReference>
<feature type="transmembrane region" description="Helical" evidence="1">
    <location>
        <begin position="21"/>
        <end position="41"/>
    </location>
</feature>
<evidence type="ECO:0000313" key="10">
    <source>
        <dbReference type="Proteomes" id="UP001240157"/>
    </source>
</evidence>
<reference evidence="3 10" key="3">
    <citation type="submission" date="2023-08" db="EMBL/GenBank/DDBJ databases">
        <title>Whole genome sequencing of Staphylococcus chromogenes NNSch 2386.</title>
        <authorList>
            <person name="Kropotov V.S."/>
            <person name="Boriskina E.V."/>
            <person name="Gordinskaya N.A."/>
            <person name="Shkurkina I.S."/>
            <person name="Kryazhev D.V."/>
            <person name="Alekseeva A.E."/>
            <person name="Makhova M.A."/>
        </authorList>
    </citation>
    <scope>NUCLEOTIDE SEQUENCE [LARGE SCALE GENOMIC DNA]</scope>
    <source>
        <strain evidence="3 10">NNSch 2386</strain>
    </source>
</reference>
<evidence type="ECO:0000313" key="9">
    <source>
        <dbReference type="Proteomes" id="UP000242704"/>
    </source>
</evidence>
<name>A0AAE5SZT2_STACR</name>